<keyword evidence="6" id="KW-0482">Metalloprotease</keyword>
<dbReference type="GO" id="GO:0016485">
    <property type="term" value="P:protein processing"/>
    <property type="evidence" value="ECO:0007669"/>
    <property type="project" value="TreeGrafter"/>
</dbReference>
<evidence type="ECO:0000259" key="8">
    <source>
        <dbReference type="Pfam" id="PF01431"/>
    </source>
</evidence>
<protein>
    <submittedName>
        <fullName evidence="11">Endothelin-converting enzyme homolog</fullName>
    </submittedName>
</protein>
<dbReference type="GO" id="GO:0005886">
    <property type="term" value="C:plasma membrane"/>
    <property type="evidence" value="ECO:0007669"/>
    <property type="project" value="TreeGrafter"/>
</dbReference>
<dbReference type="OrthoDB" id="6475849at2759"/>
<dbReference type="RefSeq" id="XP_023930067.1">
    <property type="nucleotide sequence ID" value="XM_024074299.1"/>
</dbReference>
<dbReference type="KEGG" id="lak:106176525"/>
<keyword evidence="7" id="KW-0472">Membrane</keyword>
<feature type="domain" description="Peptidase M13 C-terminal" evidence="8">
    <location>
        <begin position="560"/>
        <end position="771"/>
    </location>
</feature>
<gene>
    <name evidence="11" type="primary">LOC106176525</name>
</gene>
<proteinExistence type="predicted"/>
<keyword evidence="7" id="KW-1133">Transmembrane helix</keyword>
<keyword evidence="2" id="KW-0645">Protease</keyword>
<evidence type="ECO:0000259" key="9">
    <source>
        <dbReference type="Pfam" id="PF05649"/>
    </source>
</evidence>
<feature type="transmembrane region" description="Helical" evidence="7">
    <location>
        <begin position="40"/>
        <end position="63"/>
    </location>
</feature>
<dbReference type="Pfam" id="PF01431">
    <property type="entry name" value="Peptidase_M13"/>
    <property type="match status" value="1"/>
</dbReference>
<evidence type="ECO:0000256" key="7">
    <source>
        <dbReference type="SAM" id="Phobius"/>
    </source>
</evidence>
<evidence type="ECO:0000313" key="11">
    <source>
        <dbReference type="RefSeq" id="XP_023930067.1"/>
    </source>
</evidence>
<dbReference type="InterPro" id="IPR042089">
    <property type="entry name" value="Peptidase_M13_dom_2"/>
</dbReference>
<evidence type="ECO:0000256" key="6">
    <source>
        <dbReference type="ARBA" id="ARBA00023049"/>
    </source>
</evidence>
<dbReference type="Gene3D" id="3.40.390.10">
    <property type="entry name" value="Collagenase (Catalytic Domain)"/>
    <property type="match status" value="1"/>
</dbReference>
<evidence type="ECO:0000256" key="5">
    <source>
        <dbReference type="ARBA" id="ARBA00022833"/>
    </source>
</evidence>
<dbReference type="PRINTS" id="PR00786">
    <property type="entry name" value="NEPRILYSIN"/>
</dbReference>
<dbReference type="InterPro" id="IPR018497">
    <property type="entry name" value="Peptidase_M13_C"/>
</dbReference>
<keyword evidence="5" id="KW-0862">Zinc</keyword>
<evidence type="ECO:0000256" key="2">
    <source>
        <dbReference type="ARBA" id="ARBA00022670"/>
    </source>
</evidence>
<keyword evidence="3" id="KW-0479">Metal-binding</keyword>
<dbReference type="GO" id="GO:0046872">
    <property type="term" value="F:metal ion binding"/>
    <property type="evidence" value="ECO:0007669"/>
    <property type="project" value="UniProtKB-KW"/>
</dbReference>
<dbReference type="GO" id="GO:0004222">
    <property type="term" value="F:metalloendopeptidase activity"/>
    <property type="evidence" value="ECO:0007669"/>
    <property type="project" value="InterPro"/>
</dbReference>
<evidence type="ECO:0000313" key="10">
    <source>
        <dbReference type="Proteomes" id="UP000085678"/>
    </source>
</evidence>
<dbReference type="AlphaFoldDB" id="A0A2R2MJ20"/>
<comment type="cofactor">
    <cofactor evidence="1">
        <name>Zn(2+)</name>
        <dbReference type="ChEBI" id="CHEBI:29105"/>
    </cofactor>
</comment>
<dbReference type="PROSITE" id="PS51885">
    <property type="entry name" value="NEPRILYSIN"/>
    <property type="match status" value="1"/>
</dbReference>
<evidence type="ECO:0000256" key="4">
    <source>
        <dbReference type="ARBA" id="ARBA00022801"/>
    </source>
</evidence>
<organism evidence="10 11">
    <name type="scientific">Lingula anatina</name>
    <name type="common">Brachiopod</name>
    <name type="synonym">Lingula unguis</name>
    <dbReference type="NCBI Taxonomy" id="7574"/>
    <lineage>
        <taxon>Eukaryota</taxon>
        <taxon>Metazoa</taxon>
        <taxon>Spiralia</taxon>
        <taxon>Lophotrochozoa</taxon>
        <taxon>Brachiopoda</taxon>
        <taxon>Linguliformea</taxon>
        <taxon>Lingulata</taxon>
        <taxon>Lingulida</taxon>
        <taxon>Linguloidea</taxon>
        <taxon>Lingulidae</taxon>
        <taxon>Lingula</taxon>
    </lineage>
</organism>
<dbReference type="PANTHER" id="PTHR11733:SF195">
    <property type="entry name" value="ENDOTHELIN-CONVERTING ENZYME-LIKE 1"/>
    <property type="match status" value="1"/>
</dbReference>
<dbReference type="PANTHER" id="PTHR11733">
    <property type="entry name" value="ZINC METALLOPROTEASE FAMILY M13 NEPRILYSIN-RELATED"/>
    <property type="match status" value="1"/>
</dbReference>
<keyword evidence="4" id="KW-0378">Hydrolase</keyword>
<feature type="domain" description="Peptidase M13 N-terminal" evidence="9">
    <location>
        <begin position="95"/>
        <end position="496"/>
    </location>
</feature>
<dbReference type="Pfam" id="PF05649">
    <property type="entry name" value="Peptidase_M13_N"/>
    <property type="match status" value="1"/>
</dbReference>
<dbReference type="GeneID" id="106176525"/>
<keyword evidence="10" id="KW-1185">Reference proteome</keyword>
<dbReference type="SUPFAM" id="SSF55486">
    <property type="entry name" value="Metalloproteases ('zincins'), catalytic domain"/>
    <property type="match status" value="1"/>
</dbReference>
<dbReference type="Gene3D" id="1.10.1380.10">
    <property type="entry name" value="Neutral endopeptidase , domain2"/>
    <property type="match status" value="1"/>
</dbReference>
<sequence length="772" mass="87791">MANSDKVDIVNSVNDVEKVIPSSNFGMTFGDNKLSTRETILGVVAVVFFLIAIVVIALFAAGVGNPPPAPDLCLTKGCMREASRMINFMNASVNPCDDFHTFACGNFPNFAQITSGNNERTVLRDAATFNEGKLRRVLGAPLQRNVDWSYERKAKELFSSCMNGYENQKAGGKPMIDLVNQIGPWYVFNTMGISNWDFQNALQKVHVDFWINALFSYTVAPDELDTSKRVVEIDYSGLGMYWGYYISTSSYAAKVQDAYKGFMRTVAGYMVRDNAMNPTDNTVKINIEQFVNDAYQFEYQLANVTAYTQPSPDPHAPGNRKKISELNTVADQVNWVSFFQYMFGSNNVNGDTYVVLLEADYLQKMSNMIKNWDPNSKTRVLNNYLMWRLMQAYAQDLSWEYVHANREFYVARTGRAQFLGTYRFCFNYMKSKMPDALGALFVQDHFADNAKSEVDAIVSRLKQTIATRIQQATWMDASTKKYASSKMQSVVDKIAYDTAAVSHDYLDRKYDSLKINATNYFSNILSMNAFEKNDWTNQLVRGQDKTKWRYNTYDVVAHMYNPWNEIIVPAGLFQFPIYTRIMPQHARFGAMGSIVAHELMHGIDEYGGYFLKNGTVFDWWSNKTTVDYLKSKRCVSDYYTNMTVGFRIPNSEGTVETRKVPINARRYAFEGLTETAGVRMAYYAYKDWVSQNGAEKQVPGLNKNNEQAFFISYAQTNCFNRNEGYGYSQAMQGSYPESFKVNTALAQLDEFVQAFSCPAGSTMNADKKCNVY</sequence>
<reference evidence="11" key="1">
    <citation type="submission" date="2025-08" db="UniProtKB">
        <authorList>
            <consortium name="RefSeq"/>
        </authorList>
    </citation>
    <scope>IDENTIFICATION</scope>
    <source>
        <tissue evidence="11">Gonads</tissue>
    </source>
</reference>
<dbReference type="InterPro" id="IPR024079">
    <property type="entry name" value="MetalloPept_cat_dom_sf"/>
</dbReference>
<dbReference type="CDD" id="cd08662">
    <property type="entry name" value="M13"/>
    <property type="match status" value="1"/>
</dbReference>
<accession>A0A2R2MJ20</accession>
<dbReference type="InParanoid" id="A0A2R2MJ20"/>
<name>A0A2R2MJ20_LINAN</name>
<evidence type="ECO:0000256" key="3">
    <source>
        <dbReference type="ARBA" id="ARBA00022723"/>
    </source>
</evidence>
<dbReference type="OMA" id="IHANREF"/>
<keyword evidence="7" id="KW-0812">Transmembrane</keyword>
<dbReference type="InterPro" id="IPR008753">
    <property type="entry name" value="Peptidase_M13_N"/>
</dbReference>
<evidence type="ECO:0000256" key="1">
    <source>
        <dbReference type="ARBA" id="ARBA00001947"/>
    </source>
</evidence>
<dbReference type="InterPro" id="IPR000718">
    <property type="entry name" value="Peptidase_M13"/>
</dbReference>
<dbReference type="Proteomes" id="UP000085678">
    <property type="component" value="Unplaced"/>
</dbReference>